<dbReference type="InterPro" id="IPR013766">
    <property type="entry name" value="Thioredoxin_domain"/>
</dbReference>
<evidence type="ECO:0000313" key="6">
    <source>
        <dbReference type="Proteomes" id="UP001501736"/>
    </source>
</evidence>
<dbReference type="Pfam" id="PF00085">
    <property type="entry name" value="Thioredoxin"/>
    <property type="match status" value="1"/>
</dbReference>
<sequence>MATTELTTAGFQQTLEDNEILLIDFWADWCGPCKQFAPVYEEVSEQHPDVTFGKVDTEAEQELAAAANITSIPTLMAFREKVLVFSQAGALNAEQLNEVITAVKGLDMEEVHRQIAEDEAEAAQNAEESDEVSGEESGEVAEGSEGSGEDSARS</sequence>
<organism evidence="5 6">
    <name type="scientific">Nesterenkonia halobia</name>
    <dbReference type="NCBI Taxonomy" id="37922"/>
    <lineage>
        <taxon>Bacteria</taxon>
        <taxon>Bacillati</taxon>
        <taxon>Actinomycetota</taxon>
        <taxon>Actinomycetes</taxon>
        <taxon>Micrococcales</taxon>
        <taxon>Micrococcaceae</taxon>
        <taxon>Nesterenkonia</taxon>
    </lineage>
</organism>
<dbReference type="CDD" id="cd02947">
    <property type="entry name" value="TRX_family"/>
    <property type="match status" value="1"/>
</dbReference>
<comment type="caution">
    <text evidence="5">The sequence shown here is derived from an EMBL/GenBank/DDBJ whole genome shotgun (WGS) entry which is preliminary data.</text>
</comment>
<accession>A0ABP6R7P9</accession>
<dbReference type="SUPFAM" id="SSF52833">
    <property type="entry name" value="Thioredoxin-like"/>
    <property type="match status" value="1"/>
</dbReference>
<evidence type="ECO:0000256" key="1">
    <source>
        <dbReference type="ARBA" id="ARBA00023157"/>
    </source>
</evidence>
<feature type="region of interest" description="Disordered" evidence="3">
    <location>
        <begin position="114"/>
        <end position="154"/>
    </location>
</feature>
<dbReference type="InterPro" id="IPR005746">
    <property type="entry name" value="Thioredoxin"/>
</dbReference>
<evidence type="ECO:0000259" key="4">
    <source>
        <dbReference type="PROSITE" id="PS51352"/>
    </source>
</evidence>
<dbReference type="PRINTS" id="PR00421">
    <property type="entry name" value="THIOREDOXIN"/>
</dbReference>
<proteinExistence type="predicted"/>
<reference evidence="6" key="1">
    <citation type="journal article" date="2019" name="Int. J. Syst. Evol. Microbiol.">
        <title>The Global Catalogue of Microorganisms (GCM) 10K type strain sequencing project: providing services to taxonomists for standard genome sequencing and annotation.</title>
        <authorList>
            <consortium name="The Broad Institute Genomics Platform"/>
            <consortium name="The Broad Institute Genome Sequencing Center for Infectious Disease"/>
            <person name="Wu L."/>
            <person name="Ma J."/>
        </authorList>
    </citation>
    <scope>NUCLEOTIDE SEQUENCE [LARGE SCALE GENOMIC DNA]</scope>
    <source>
        <strain evidence="6">JCM 11483</strain>
    </source>
</reference>
<dbReference type="RefSeq" id="WP_344717207.1">
    <property type="nucleotide sequence ID" value="NZ_BAAAYG010000001.1"/>
</dbReference>
<dbReference type="EMBL" id="BAAAYG010000001">
    <property type="protein sequence ID" value="GAA3278578.1"/>
    <property type="molecule type" value="Genomic_DNA"/>
</dbReference>
<evidence type="ECO:0000256" key="3">
    <source>
        <dbReference type="SAM" id="MobiDB-lite"/>
    </source>
</evidence>
<dbReference type="InterPro" id="IPR036249">
    <property type="entry name" value="Thioredoxin-like_sf"/>
</dbReference>
<feature type="compositionally biased region" description="Acidic residues" evidence="3">
    <location>
        <begin position="117"/>
        <end position="139"/>
    </location>
</feature>
<protein>
    <recommendedName>
        <fullName evidence="2">Thioredoxin</fullName>
    </recommendedName>
</protein>
<keyword evidence="6" id="KW-1185">Reference proteome</keyword>
<evidence type="ECO:0000256" key="2">
    <source>
        <dbReference type="NCBIfam" id="TIGR01068"/>
    </source>
</evidence>
<keyword evidence="1" id="KW-1015">Disulfide bond</keyword>
<gene>
    <name evidence="5" type="ORF">GCM10020260_00830</name>
</gene>
<dbReference type="PANTHER" id="PTHR46115">
    <property type="entry name" value="THIOREDOXIN-LIKE PROTEIN 1"/>
    <property type="match status" value="1"/>
</dbReference>
<feature type="domain" description="Thioredoxin" evidence="4">
    <location>
        <begin position="1"/>
        <end position="105"/>
    </location>
</feature>
<evidence type="ECO:0000313" key="5">
    <source>
        <dbReference type="EMBL" id="GAA3278578.1"/>
    </source>
</evidence>
<dbReference type="Gene3D" id="3.40.30.10">
    <property type="entry name" value="Glutaredoxin"/>
    <property type="match status" value="1"/>
</dbReference>
<dbReference type="PROSITE" id="PS00194">
    <property type="entry name" value="THIOREDOXIN_1"/>
    <property type="match status" value="1"/>
</dbReference>
<dbReference type="NCBIfam" id="TIGR01068">
    <property type="entry name" value="thioredoxin"/>
    <property type="match status" value="1"/>
</dbReference>
<name>A0ABP6R7P9_9MICC</name>
<dbReference type="Proteomes" id="UP001501736">
    <property type="component" value="Unassembled WGS sequence"/>
</dbReference>
<dbReference type="InterPro" id="IPR017937">
    <property type="entry name" value="Thioredoxin_CS"/>
</dbReference>
<dbReference type="PROSITE" id="PS51352">
    <property type="entry name" value="THIOREDOXIN_2"/>
    <property type="match status" value="1"/>
</dbReference>